<dbReference type="GO" id="GO:0043252">
    <property type="term" value="P:sodium-independent organic anion transport"/>
    <property type="evidence" value="ECO:0007669"/>
    <property type="project" value="TreeGrafter"/>
</dbReference>
<feature type="transmembrane region" description="Helical" evidence="8">
    <location>
        <begin position="406"/>
        <end position="428"/>
    </location>
</feature>
<evidence type="ECO:0000256" key="2">
    <source>
        <dbReference type="ARBA" id="ARBA00009657"/>
    </source>
</evidence>
<feature type="transmembrane region" description="Helical" evidence="8">
    <location>
        <begin position="585"/>
        <end position="602"/>
    </location>
</feature>
<evidence type="ECO:0000256" key="6">
    <source>
        <dbReference type="ARBA" id="ARBA00023136"/>
    </source>
</evidence>
<feature type="transmembrane region" description="Helical" evidence="8">
    <location>
        <begin position="165"/>
        <end position="191"/>
    </location>
</feature>
<dbReference type="PANTHER" id="PTHR11388">
    <property type="entry name" value="ORGANIC ANION TRANSPORTER"/>
    <property type="match status" value="1"/>
</dbReference>
<sequence length="677" mass="75075">MMRCNMVYIFAIMTCIYTFLFGTETAYRQAVFTTLEKRFHYKTTILGFIYSCYDIGYIFGTIVFGAIGHKFKKVPRLIQACGYGLCLSSFLFFLPHIIFGAEELPNDSIGNSTHEFGYNNRIHLCDSPSKVTISNLISNKTSNSNNHLEECKDNSLNGNQLEQGITGFFLVFAKIAIGFNLVAMLNVSISYIDKLLRQQGTSIYIACIWSSGFFGYTAGYLLGALYTSYYIDLSDVNLDQDDPAWVGAWWLGSVTICCVCFIHSALYFLIPSQIPILNNTDEDKAYELKHTETELTNINALSYGNDEEKERKLRSTDEKEKMIEPEVDNEDDDHANAKEMGLKADDEGNADKEFKVLSNVKQLLQNPVLMGLVIGNCSPVWVYGMYGTTFLPKYLETQFQMTASMANIFAAIMAGAGCTTGMILSGVIQLKFKLTMRQMILLTIGGALTSLIIVLLVIALSCDLKPLAGTVVDGSLDVNMECMSHCSCELNLLPICVDGHTNYASACHAGCMDTNLVDGVQMYNNCSCLPNNSTVVDGWCKSDCVPMVATYIVLCFILLMTVCGTNVVFPTTCVLLLVDSKQSNLALGILMVFTCMLGWFPGPVVYGSVIDSTCLLWDVKCGQRGNCLVYDVTQYNYRYNILTALLQLTAIAANSFAYYKWQKGARDSNDKINETNA</sequence>
<dbReference type="InterPro" id="IPR036259">
    <property type="entry name" value="MFS_trans_sf"/>
</dbReference>
<feature type="transmembrane region" description="Helical" evidence="8">
    <location>
        <begin position="80"/>
        <end position="99"/>
    </location>
</feature>
<dbReference type="AlphaFoldDB" id="A0A8J1XZ84"/>
<comment type="subcellular location">
    <subcellularLocation>
        <location evidence="1 8">Cell membrane</location>
        <topology evidence="1 8">Multi-pass membrane protein</topology>
    </subcellularLocation>
</comment>
<feature type="transmembrane region" description="Helical" evidence="8">
    <location>
        <begin position="639"/>
        <end position="659"/>
    </location>
</feature>
<comment type="similarity">
    <text evidence="2 8">Belongs to the organo anion transporter (TC 2.A.60) family.</text>
</comment>
<dbReference type="Pfam" id="PF03137">
    <property type="entry name" value="OATP"/>
    <property type="match status" value="1"/>
</dbReference>
<accession>A0A8J1XZ84</accession>
<keyword evidence="3" id="KW-1003">Cell membrane</keyword>
<evidence type="ECO:0000256" key="5">
    <source>
        <dbReference type="ARBA" id="ARBA00022989"/>
    </source>
</evidence>
<evidence type="ECO:0000256" key="4">
    <source>
        <dbReference type="ARBA" id="ARBA00022692"/>
    </source>
</evidence>
<feature type="transmembrane region" description="Helical" evidence="8">
    <location>
        <begin position="247"/>
        <end position="270"/>
    </location>
</feature>
<dbReference type="PANTHER" id="PTHR11388:SF142">
    <property type="entry name" value="SOLUTE CARRIER ORGANIC ANION TRANSPORTER FAMILY MEMBER 5A1"/>
    <property type="match status" value="1"/>
</dbReference>
<dbReference type="EMBL" id="CAIIXF020000009">
    <property type="protein sequence ID" value="CAH1795395.1"/>
    <property type="molecule type" value="Genomic_DNA"/>
</dbReference>
<keyword evidence="8" id="KW-0406">Ion transport</keyword>
<keyword evidence="5 8" id="KW-1133">Transmembrane helix</keyword>
<dbReference type="Proteomes" id="UP000749559">
    <property type="component" value="Unassembled WGS sequence"/>
</dbReference>
<feature type="transmembrane region" description="Helical" evidence="8">
    <location>
        <begin position="368"/>
        <end position="386"/>
    </location>
</feature>
<dbReference type="InterPro" id="IPR004156">
    <property type="entry name" value="OATP"/>
</dbReference>
<proteinExistence type="inferred from homology"/>
<evidence type="ECO:0000313" key="9">
    <source>
        <dbReference type="EMBL" id="CAH1795395.1"/>
    </source>
</evidence>
<keyword evidence="7" id="KW-1015">Disulfide bond</keyword>
<dbReference type="InterPro" id="IPR002350">
    <property type="entry name" value="Kazal_dom"/>
</dbReference>
<dbReference type="OrthoDB" id="5062115at2759"/>
<feature type="transmembrane region" description="Helical" evidence="8">
    <location>
        <begin position="47"/>
        <end position="68"/>
    </location>
</feature>
<feature type="transmembrane region" description="Helical" evidence="8">
    <location>
        <begin position="551"/>
        <end position="578"/>
    </location>
</feature>
<feature type="transmembrane region" description="Helical" evidence="8">
    <location>
        <begin position="203"/>
        <end position="227"/>
    </location>
</feature>
<keyword evidence="4 8" id="KW-0812">Transmembrane</keyword>
<gene>
    <name evidence="9" type="ORF">OFUS_LOCUS19940</name>
</gene>
<dbReference type="GO" id="GO:0016323">
    <property type="term" value="C:basolateral plasma membrane"/>
    <property type="evidence" value="ECO:0007669"/>
    <property type="project" value="TreeGrafter"/>
</dbReference>
<evidence type="ECO:0000313" key="10">
    <source>
        <dbReference type="Proteomes" id="UP000749559"/>
    </source>
</evidence>
<dbReference type="PROSITE" id="PS00282">
    <property type="entry name" value="KAZAL_1"/>
    <property type="match status" value="1"/>
</dbReference>
<dbReference type="PROSITE" id="PS51465">
    <property type="entry name" value="KAZAL_2"/>
    <property type="match status" value="1"/>
</dbReference>
<protein>
    <recommendedName>
        <fullName evidence="8">Solute carrier organic anion transporter family member</fullName>
    </recommendedName>
</protein>
<evidence type="ECO:0000256" key="3">
    <source>
        <dbReference type="ARBA" id="ARBA00022475"/>
    </source>
</evidence>
<keyword evidence="8" id="KW-0813">Transport</keyword>
<keyword evidence="10" id="KW-1185">Reference proteome</keyword>
<dbReference type="NCBIfam" id="TIGR00805">
    <property type="entry name" value="oat"/>
    <property type="match status" value="1"/>
</dbReference>
<evidence type="ECO:0000256" key="1">
    <source>
        <dbReference type="ARBA" id="ARBA00004651"/>
    </source>
</evidence>
<feature type="transmembrane region" description="Helical" evidence="8">
    <location>
        <begin position="440"/>
        <end position="460"/>
    </location>
</feature>
<evidence type="ECO:0000256" key="7">
    <source>
        <dbReference type="ARBA" id="ARBA00023157"/>
    </source>
</evidence>
<organism evidence="9 10">
    <name type="scientific">Owenia fusiformis</name>
    <name type="common">Polychaete worm</name>
    <dbReference type="NCBI Taxonomy" id="6347"/>
    <lineage>
        <taxon>Eukaryota</taxon>
        <taxon>Metazoa</taxon>
        <taxon>Spiralia</taxon>
        <taxon>Lophotrochozoa</taxon>
        <taxon>Annelida</taxon>
        <taxon>Polychaeta</taxon>
        <taxon>Sedentaria</taxon>
        <taxon>Canalipalpata</taxon>
        <taxon>Sabellida</taxon>
        <taxon>Oweniida</taxon>
        <taxon>Oweniidae</taxon>
        <taxon>Owenia</taxon>
    </lineage>
</organism>
<keyword evidence="6 8" id="KW-0472">Membrane</keyword>
<dbReference type="GO" id="GO:0006811">
    <property type="term" value="P:monoatomic ion transport"/>
    <property type="evidence" value="ECO:0007669"/>
    <property type="project" value="UniProtKB-KW"/>
</dbReference>
<feature type="transmembrane region" description="Helical" evidence="8">
    <location>
        <begin position="7"/>
        <end position="27"/>
    </location>
</feature>
<comment type="caution">
    <text evidence="9">The sequence shown here is derived from an EMBL/GenBank/DDBJ whole genome shotgun (WGS) entry which is preliminary data.</text>
</comment>
<dbReference type="GO" id="GO:0015347">
    <property type="term" value="F:sodium-independent organic anion transmembrane transporter activity"/>
    <property type="evidence" value="ECO:0007669"/>
    <property type="project" value="TreeGrafter"/>
</dbReference>
<evidence type="ECO:0000256" key="8">
    <source>
        <dbReference type="RuleBase" id="RU362056"/>
    </source>
</evidence>
<reference evidence="9" key="1">
    <citation type="submission" date="2022-03" db="EMBL/GenBank/DDBJ databases">
        <authorList>
            <person name="Martin C."/>
        </authorList>
    </citation>
    <scope>NUCLEOTIDE SEQUENCE</scope>
</reference>
<name>A0A8J1XZ84_OWEFU</name>
<dbReference type="Gene3D" id="1.20.1250.20">
    <property type="entry name" value="MFS general substrate transporter like domains"/>
    <property type="match status" value="1"/>
</dbReference>
<dbReference type="SUPFAM" id="SSF103473">
    <property type="entry name" value="MFS general substrate transporter"/>
    <property type="match status" value="1"/>
</dbReference>